<dbReference type="STRING" id="1081109.A0A166U490"/>
<dbReference type="Pfam" id="PF20684">
    <property type="entry name" value="Fung_rhodopsin"/>
    <property type="match status" value="1"/>
</dbReference>
<feature type="region of interest" description="Disordered" evidence="6">
    <location>
        <begin position="345"/>
        <end position="369"/>
    </location>
</feature>
<sequence>MEFNVTNLPPDLLNALPPELLDQVPLYNDSAQGKIYATISVCLVVAYVALALRLCARRMTRQPFGLDDLFAALTVGFTTISAGLLAYVTRLGVGRHEIVMVVENIQDFDPLNKALIALTSMYPPIIFCIKASILLLYRRIFPSESLRIACYVLITFTALYALTGVLVLTISCLPSHEATDLEPVANFKCSEDYLKSILLVTLITNVVLDGIILCLPLPLIWRLKTNLRRRLQLTLVFTLGSFIFVISIIRVVAIKKLSTYDDNWDSTEAELWSLAEAAVGTLTVSLPVMPPVLRPILYRKDGSVRLLKSTPKSDSAGEKGPDNAGILTFGRTGFKGRRARGWDELTKSGADSGARTVVDIEAGPQAQQA</sequence>
<keyword evidence="3 7" id="KW-1133">Transmembrane helix</keyword>
<feature type="transmembrane region" description="Helical" evidence="7">
    <location>
        <begin position="114"/>
        <end position="137"/>
    </location>
</feature>
<dbReference type="InterPro" id="IPR049326">
    <property type="entry name" value="Rhodopsin_dom_fungi"/>
</dbReference>
<organism evidence="9 10">
    <name type="scientific">Moelleriella libera RCEF 2490</name>
    <dbReference type="NCBI Taxonomy" id="1081109"/>
    <lineage>
        <taxon>Eukaryota</taxon>
        <taxon>Fungi</taxon>
        <taxon>Dikarya</taxon>
        <taxon>Ascomycota</taxon>
        <taxon>Pezizomycotina</taxon>
        <taxon>Sordariomycetes</taxon>
        <taxon>Hypocreomycetidae</taxon>
        <taxon>Hypocreales</taxon>
        <taxon>Clavicipitaceae</taxon>
        <taxon>Moelleriella</taxon>
    </lineage>
</organism>
<keyword evidence="10" id="KW-1185">Reference proteome</keyword>
<keyword evidence="2 7" id="KW-0812">Transmembrane</keyword>
<evidence type="ECO:0000256" key="6">
    <source>
        <dbReference type="SAM" id="MobiDB-lite"/>
    </source>
</evidence>
<dbReference type="PANTHER" id="PTHR33048:SF47">
    <property type="entry name" value="INTEGRAL MEMBRANE PROTEIN-RELATED"/>
    <property type="match status" value="1"/>
</dbReference>
<comment type="subcellular location">
    <subcellularLocation>
        <location evidence="1">Membrane</location>
        <topology evidence="1">Multi-pass membrane protein</topology>
    </subcellularLocation>
</comment>
<name>A0A166U490_9HYPO</name>
<dbReference type="InterPro" id="IPR052337">
    <property type="entry name" value="SAT4-like"/>
</dbReference>
<feature type="transmembrane region" description="Helical" evidence="7">
    <location>
        <begin position="149"/>
        <end position="176"/>
    </location>
</feature>
<dbReference type="PANTHER" id="PTHR33048">
    <property type="entry name" value="PTH11-LIKE INTEGRAL MEMBRANE PROTEIN (AFU_ORTHOLOGUE AFUA_5G11245)"/>
    <property type="match status" value="1"/>
</dbReference>
<accession>A0A166U490</accession>
<dbReference type="AlphaFoldDB" id="A0A166U490"/>
<evidence type="ECO:0000256" key="1">
    <source>
        <dbReference type="ARBA" id="ARBA00004141"/>
    </source>
</evidence>
<proteinExistence type="inferred from homology"/>
<evidence type="ECO:0000256" key="4">
    <source>
        <dbReference type="ARBA" id="ARBA00023136"/>
    </source>
</evidence>
<evidence type="ECO:0000259" key="8">
    <source>
        <dbReference type="Pfam" id="PF20684"/>
    </source>
</evidence>
<feature type="transmembrane region" description="Helical" evidence="7">
    <location>
        <begin position="196"/>
        <end position="221"/>
    </location>
</feature>
<feature type="transmembrane region" description="Helical" evidence="7">
    <location>
        <begin position="35"/>
        <end position="56"/>
    </location>
</feature>
<feature type="transmembrane region" description="Helical" evidence="7">
    <location>
        <begin position="274"/>
        <end position="293"/>
    </location>
</feature>
<feature type="transmembrane region" description="Helical" evidence="7">
    <location>
        <begin position="68"/>
        <end position="88"/>
    </location>
</feature>
<reference evidence="9 10" key="1">
    <citation type="journal article" date="2016" name="Genome Biol. Evol.">
        <title>Divergent and convergent evolution of fungal pathogenicity.</title>
        <authorList>
            <person name="Shang Y."/>
            <person name="Xiao G."/>
            <person name="Zheng P."/>
            <person name="Cen K."/>
            <person name="Zhan S."/>
            <person name="Wang C."/>
        </authorList>
    </citation>
    <scope>NUCLEOTIDE SEQUENCE [LARGE SCALE GENOMIC DNA]</scope>
    <source>
        <strain evidence="9 10">RCEF 2490</strain>
    </source>
</reference>
<comment type="caution">
    <text evidence="9">The sequence shown here is derived from an EMBL/GenBank/DDBJ whole genome shotgun (WGS) entry which is preliminary data.</text>
</comment>
<evidence type="ECO:0000256" key="2">
    <source>
        <dbReference type="ARBA" id="ARBA00022692"/>
    </source>
</evidence>
<feature type="transmembrane region" description="Helical" evidence="7">
    <location>
        <begin position="233"/>
        <end position="254"/>
    </location>
</feature>
<dbReference type="OrthoDB" id="4329349at2759"/>
<dbReference type="EMBL" id="AZGY01000002">
    <property type="protein sequence ID" value="OAA32038.1"/>
    <property type="molecule type" value="Genomic_DNA"/>
</dbReference>
<evidence type="ECO:0000256" key="7">
    <source>
        <dbReference type="SAM" id="Phobius"/>
    </source>
</evidence>
<feature type="domain" description="Rhodopsin" evidence="8">
    <location>
        <begin position="52"/>
        <end position="294"/>
    </location>
</feature>
<evidence type="ECO:0000256" key="3">
    <source>
        <dbReference type="ARBA" id="ARBA00022989"/>
    </source>
</evidence>
<feature type="region of interest" description="Disordered" evidence="6">
    <location>
        <begin position="309"/>
        <end position="329"/>
    </location>
</feature>
<keyword evidence="4 7" id="KW-0472">Membrane</keyword>
<evidence type="ECO:0000256" key="5">
    <source>
        <dbReference type="ARBA" id="ARBA00038359"/>
    </source>
</evidence>
<evidence type="ECO:0000313" key="10">
    <source>
        <dbReference type="Proteomes" id="UP000078544"/>
    </source>
</evidence>
<dbReference type="GO" id="GO:0016020">
    <property type="term" value="C:membrane"/>
    <property type="evidence" value="ECO:0007669"/>
    <property type="project" value="UniProtKB-SubCell"/>
</dbReference>
<dbReference type="Proteomes" id="UP000078544">
    <property type="component" value="Unassembled WGS sequence"/>
</dbReference>
<comment type="similarity">
    <text evidence="5">Belongs to the SAT4 family.</text>
</comment>
<gene>
    <name evidence="9" type="ORF">AAL_01370</name>
</gene>
<protein>
    <recommendedName>
        <fullName evidence="8">Rhodopsin domain-containing protein</fullName>
    </recommendedName>
</protein>
<evidence type="ECO:0000313" key="9">
    <source>
        <dbReference type="EMBL" id="OAA32038.1"/>
    </source>
</evidence>